<dbReference type="CDD" id="cd01392">
    <property type="entry name" value="HTH_LacI"/>
    <property type="match status" value="1"/>
</dbReference>
<dbReference type="SUPFAM" id="SSF47413">
    <property type="entry name" value="lambda repressor-like DNA-binding domains"/>
    <property type="match status" value="1"/>
</dbReference>
<dbReference type="RefSeq" id="WP_128770279.1">
    <property type="nucleotide sequence ID" value="NZ_RXOC01000010.1"/>
</dbReference>
<evidence type="ECO:0000259" key="4">
    <source>
        <dbReference type="PROSITE" id="PS50932"/>
    </source>
</evidence>
<protein>
    <submittedName>
        <fullName evidence="5">LacI family transcriptional regulator</fullName>
    </submittedName>
</protein>
<evidence type="ECO:0000256" key="2">
    <source>
        <dbReference type="ARBA" id="ARBA00023125"/>
    </source>
</evidence>
<dbReference type="Pfam" id="PF00356">
    <property type="entry name" value="LacI"/>
    <property type="match status" value="1"/>
</dbReference>
<evidence type="ECO:0000256" key="1">
    <source>
        <dbReference type="ARBA" id="ARBA00023015"/>
    </source>
</evidence>
<dbReference type="Gene3D" id="1.10.260.40">
    <property type="entry name" value="lambda repressor-like DNA-binding domains"/>
    <property type="match status" value="1"/>
</dbReference>
<accession>A0A4Q0M6G6</accession>
<dbReference type="Proteomes" id="UP000290848">
    <property type="component" value="Unassembled WGS sequence"/>
</dbReference>
<evidence type="ECO:0000256" key="3">
    <source>
        <dbReference type="ARBA" id="ARBA00023163"/>
    </source>
</evidence>
<dbReference type="Pfam" id="PF13377">
    <property type="entry name" value="Peripla_BP_3"/>
    <property type="match status" value="1"/>
</dbReference>
<evidence type="ECO:0000313" key="5">
    <source>
        <dbReference type="EMBL" id="RXF68648.1"/>
    </source>
</evidence>
<dbReference type="SMART" id="SM00354">
    <property type="entry name" value="HTH_LACI"/>
    <property type="match status" value="1"/>
</dbReference>
<sequence>MRAKEITIYDIARHLNIAPSTVSRGLKGHHTVSPDTQRKITEAAAEMGYQTNSFAVGLRTKRTNTIGVIIPRLNSNFVADVLAGIEKVTNTFGFNLIITQSLESREKEIRNVNTMFANRVDGLLLSLSGNTKDIEHLDIFFEKNIPVLFFDRVPSGSIPSVCIDNEEAGYRATRHLLQQGAKRIVHISGTHDINVYADRFKGYLRALNESDIAFNEDLLIIKNLDENTGEETADSIIKLKADGVFAANDISAVSCMNVLKNHGLKVPEDILIAGFNDDIISRSVSPPLTTIHCPAIKIGEAVAQTMIDHLLKNIDITSSIILETELIVRESTTR</sequence>
<gene>
    <name evidence="5" type="ORF">EKH83_15075</name>
</gene>
<dbReference type="InterPro" id="IPR046335">
    <property type="entry name" value="LacI/GalR-like_sensor"/>
</dbReference>
<name>A0A4Q0M6G6_9SPHI</name>
<dbReference type="InterPro" id="IPR000843">
    <property type="entry name" value="HTH_LacI"/>
</dbReference>
<dbReference type="EMBL" id="RXOC01000010">
    <property type="protein sequence ID" value="RXF68648.1"/>
    <property type="molecule type" value="Genomic_DNA"/>
</dbReference>
<dbReference type="PANTHER" id="PTHR30146">
    <property type="entry name" value="LACI-RELATED TRANSCRIPTIONAL REPRESSOR"/>
    <property type="match status" value="1"/>
</dbReference>
<dbReference type="CDD" id="cd06267">
    <property type="entry name" value="PBP1_LacI_sugar_binding-like"/>
    <property type="match status" value="1"/>
</dbReference>
<organism evidence="5 6">
    <name type="scientific">Arcticibacter tournemirensis</name>
    <dbReference type="NCBI Taxonomy" id="699437"/>
    <lineage>
        <taxon>Bacteria</taxon>
        <taxon>Pseudomonadati</taxon>
        <taxon>Bacteroidota</taxon>
        <taxon>Sphingobacteriia</taxon>
        <taxon>Sphingobacteriales</taxon>
        <taxon>Sphingobacteriaceae</taxon>
        <taxon>Arcticibacter</taxon>
    </lineage>
</organism>
<dbReference type="GO" id="GO:0003700">
    <property type="term" value="F:DNA-binding transcription factor activity"/>
    <property type="evidence" value="ECO:0007669"/>
    <property type="project" value="TreeGrafter"/>
</dbReference>
<proteinExistence type="predicted"/>
<keyword evidence="2" id="KW-0238">DNA-binding</keyword>
<comment type="caution">
    <text evidence="5">The sequence shown here is derived from an EMBL/GenBank/DDBJ whole genome shotgun (WGS) entry which is preliminary data.</text>
</comment>
<dbReference type="GO" id="GO:0000976">
    <property type="term" value="F:transcription cis-regulatory region binding"/>
    <property type="evidence" value="ECO:0007669"/>
    <property type="project" value="TreeGrafter"/>
</dbReference>
<dbReference type="AlphaFoldDB" id="A0A4Q0M6G6"/>
<feature type="domain" description="HTH lacI-type" evidence="4">
    <location>
        <begin position="6"/>
        <end position="60"/>
    </location>
</feature>
<reference evidence="5 6" key="1">
    <citation type="submission" date="2018-12" db="EMBL/GenBank/DDBJ databases">
        <title>The Draft Genome Sequence of the Soil Bacterium Pedobacter tournemirensis R1.</title>
        <authorList>
            <person name="He J."/>
        </authorList>
    </citation>
    <scope>NUCLEOTIDE SEQUENCE [LARGE SCALE GENOMIC DNA]</scope>
    <source>
        <strain evidence="5 6">R1</strain>
    </source>
</reference>
<dbReference type="PROSITE" id="PS50932">
    <property type="entry name" value="HTH_LACI_2"/>
    <property type="match status" value="1"/>
</dbReference>
<dbReference type="InterPro" id="IPR010982">
    <property type="entry name" value="Lambda_DNA-bd_dom_sf"/>
</dbReference>
<dbReference type="InterPro" id="IPR028082">
    <property type="entry name" value="Peripla_BP_I"/>
</dbReference>
<keyword evidence="3" id="KW-0804">Transcription</keyword>
<keyword evidence="1" id="KW-0805">Transcription regulation</keyword>
<dbReference type="PANTHER" id="PTHR30146:SF109">
    <property type="entry name" value="HTH-TYPE TRANSCRIPTIONAL REGULATOR GALS"/>
    <property type="match status" value="1"/>
</dbReference>
<evidence type="ECO:0000313" key="6">
    <source>
        <dbReference type="Proteomes" id="UP000290848"/>
    </source>
</evidence>
<dbReference type="SUPFAM" id="SSF53822">
    <property type="entry name" value="Periplasmic binding protein-like I"/>
    <property type="match status" value="1"/>
</dbReference>
<dbReference type="Gene3D" id="3.40.50.2300">
    <property type="match status" value="2"/>
</dbReference>